<evidence type="ECO:0000313" key="1">
    <source>
        <dbReference type="EMBL" id="RKD33524.1"/>
    </source>
</evidence>
<dbReference type="OrthoDB" id="1678992at2"/>
<proteinExistence type="predicted"/>
<dbReference type="AlphaFoldDB" id="A0A419T7I9"/>
<dbReference type="Proteomes" id="UP000284177">
    <property type="component" value="Unassembled WGS sequence"/>
</dbReference>
<dbReference type="EMBL" id="MCIB01000005">
    <property type="protein sequence ID" value="RKD33524.1"/>
    <property type="molecule type" value="Genomic_DNA"/>
</dbReference>
<keyword evidence="2" id="KW-1185">Reference proteome</keyword>
<accession>A0A419T7I9</accession>
<name>A0A419T7I9_9FIRM</name>
<organism evidence="1 2">
    <name type="scientific">Thermohalobacter berrensis</name>
    <dbReference type="NCBI Taxonomy" id="99594"/>
    <lineage>
        <taxon>Bacteria</taxon>
        <taxon>Bacillati</taxon>
        <taxon>Bacillota</taxon>
        <taxon>Tissierellia</taxon>
        <taxon>Tissierellales</taxon>
        <taxon>Thermohalobacteraceae</taxon>
        <taxon>Thermohalobacter</taxon>
    </lineage>
</organism>
<protein>
    <submittedName>
        <fullName evidence="1">Uncharacterized protein</fullName>
    </submittedName>
</protein>
<sequence length="218" mass="25315">MLVDTKITIAIPCESCDNIKIYEISLFNFVNTKNIEFKCDCGEANAVIKTEDYKMFWANISCAVCQDVHVYKYKLSQLIKGNIVIRCIDTGIEICFIGKNEDVEDLIEKYEKKSEEMLKDLGFYDFFKDFDAMMNALTILRNMDREDRIYCDCGNDDIKLELFTDSVEFRCPICNSVMMISVENRDDVEALMEKEEIVLHKSSFECIHSVINTDLNKK</sequence>
<comment type="caution">
    <text evidence="1">The sequence shown here is derived from an EMBL/GenBank/DDBJ whole genome shotgun (WGS) entry which is preliminary data.</text>
</comment>
<evidence type="ECO:0000313" key="2">
    <source>
        <dbReference type="Proteomes" id="UP000284177"/>
    </source>
</evidence>
<reference evidence="1 2" key="1">
    <citation type="submission" date="2016-08" db="EMBL/GenBank/DDBJ databases">
        <title>Novel Firmicutes and Novel Genomes.</title>
        <authorList>
            <person name="Poppleton D.I."/>
            <person name="Gribaldo S."/>
        </authorList>
    </citation>
    <scope>NUCLEOTIDE SEQUENCE [LARGE SCALE GENOMIC DNA]</scope>
    <source>
        <strain evidence="1 2">CTT3</strain>
    </source>
</reference>
<dbReference type="RefSeq" id="WP_120167700.1">
    <property type="nucleotide sequence ID" value="NZ_MCIB01000005.1"/>
</dbReference>
<gene>
    <name evidence="1" type="ORF">BET03_09050</name>
</gene>